<dbReference type="Proteomes" id="UP000054560">
    <property type="component" value="Unassembled WGS sequence"/>
</dbReference>
<proteinExistence type="predicted"/>
<name>A0A0L0FLY4_9EUKA</name>
<accession>A0A0L0FLY4</accession>
<sequence>MDPELRVVHAEKTVDSNKFVKDVGKLPTTYRPDRKDRKDPIDTSILPLLSRSKEDFGQIMQTANSRKNR</sequence>
<dbReference type="GeneID" id="25910284"/>
<evidence type="ECO:0000313" key="3">
    <source>
        <dbReference type="Proteomes" id="UP000054560"/>
    </source>
</evidence>
<organism evidence="2 3">
    <name type="scientific">Sphaeroforma arctica JP610</name>
    <dbReference type="NCBI Taxonomy" id="667725"/>
    <lineage>
        <taxon>Eukaryota</taxon>
        <taxon>Ichthyosporea</taxon>
        <taxon>Ichthyophonida</taxon>
        <taxon>Sphaeroforma</taxon>
    </lineage>
</organism>
<evidence type="ECO:0000256" key="1">
    <source>
        <dbReference type="SAM" id="MobiDB-lite"/>
    </source>
</evidence>
<keyword evidence="3" id="KW-1185">Reference proteome</keyword>
<evidence type="ECO:0000313" key="2">
    <source>
        <dbReference type="EMBL" id="KNC77765.1"/>
    </source>
</evidence>
<feature type="compositionally biased region" description="Basic and acidic residues" evidence="1">
    <location>
        <begin position="31"/>
        <end position="41"/>
    </location>
</feature>
<reference evidence="2 3" key="1">
    <citation type="submission" date="2011-02" db="EMBL/GenBank/DDBJ databases">
        <title>The Genome Sequence of Sphaeroforma arctica JP610.</title>
        <authorList>
            <consortium name="The Broad Institute Genome Sequencing Platform"/>
            <person name="Russ C."/>
            <person name="Cuomo C."/>
            <person name="Young S.K."/>
            <person name="Zeng Q."/>
            <person name="Gargeya S."/>
            <person name="Alvarado L."/>
            <person name="Berlin A."/>
            <person name="Chapman S.B."/>
            <person name="Chen Z."/>
            <person name="Freedman E."/>
            <person name="Gellesch M."/>
            <person name="Goldberg J."/>
            <person name="Griggs A."/>
            <person name="Gujja S."/>
            <person name="Heilman E."/>
            <person name="Heiman D."/>
            <person name="Howarth C."/>
            <person name="Mehta T."/>
            <person name="Neiman D."/>
            <person name="Pearson M."/>
            <person name="Roberts A."/>
            <person name="Saif S."/>
            <person name="Shea T."/>
            <person name="Shenoy N."/>
            <person name="Sisk P."/>
            <person name="Stolte C."/>
            <person name="Sykes S."/>
            <person name="White J."/>
            <person name="Yandava C."/>
            <person name="Burger G."/>
            <person name="Gray M.W."/>
            <person name="Holland P.W.H."/>
            <person name="King N."/>
            <person name="Lang F.B.F."/>
            <person name="Roger A.J."/>
            <person name="Ruiz-Trillo I."/>
            <person name="Haas B."/>
            <person name="Nusbaum C."/>
            <person name="Birren B."/>
        </authorList>
    </citation>
    <scope>NUCLEOTIDE SEQUENCE [LARGE SCALE GENOMIC DNA]</scope>
    <source>
        <strain evidence="2 3">JP610</strain>
    </source>
</reference>
<dbReference type="RefSeq" id="XP_014151667.1">
    <property type="nucleotide sequence ID" value="XM_014296192.1"/>
</dbReference>
<gene>
    <name evidence="2" type="ORF">SARC_09780</name>
</gene>
<feature type="region of interest" description="Disordered" evidence="1">
    <location>
        <begin position="24"/>
        <end position="46"/>
    </location>
</feature>
<dbReference type="EMBL" id="KQ242639">
    <property type="protein sequence ID" value="KNC77765.1"/>
    <property type="molecule type" value="Genomic_DNA"/>
</dbReference>
<dbReference type="AlphaFoldDB" id="A0A0L0FLY4"/>
<protein>
    <submittedName>
        <fullName evidence="2">Uncharacterized protein</fullName>
    </submittedName>
</protein>